<proteinExistence type="predicted"/>
<evidence type="ECO:0000259" key="2">
    <source>
        <dbReference type="Pfam" id="PF10651"/>
    </source>
</evidence>
<name>R2S406_9ENTE</name>
<evidence type="ECO:0000256" key="1">
    <source>
        <dbReference type="SAM" id="Coils"/>
    </source>
</evidence>
<keyword evidence="1" id="KW-0175">Coiled coil</keyword>
<dbReference type="Proteomes" id="UP000013783">
    <property type="component" value="Unassembled WGS sequence"/>
</dbReference>
<reference evidence="4 6" key="2">
    <citation type="submission" date="2013-03" db="EMBL/GenBank/DDBJ databases">
        <title>The Genome Sequence of Enterococcus malodoratus ATCC_43197 (PacBio/Illumina hybrid assembly).</title>
        <authorList>
            <consortium name="The Broad Institute Genomics Platform"/>
            <consortium name="The Broad Institute Genome Sequencing Center for Infectious Disease"/>
            <person name="Earl A."/>
            <person name="Russ C."/>
            <person name="Gilmore M."/>
            <person name="Surin D."/>
            <person name="Walker B."/>
            <person name="Young S."/>
            <person name="Zeng Q."/>
            <person name="Gargeya S."/>
            <person name="Fitzgerald M."/>
            <person name="Haas B."/>
            <person name="Abouelleil A."/>
            <person name="Allen A.W."/>
            <person name="Alvarado L."/>
            <person name="Arachchi H.M."/>
            <person name="Berlin A.M."/>
            <person name="Chapman S.B."/>
            <person name="Gainer-Dewar J."/>
            <person name="Goldberg J."/>
            <person name="Griggs A."/>
            <person name="Gujja S."/>
            <person name="Hansen M."/>
            <person name="Howarth C."/>
            <person name="Imamovic A."/>
            <person name="Ireland A."/>
            <person name="Larimer J."/>
            <person name="McCowan C."/>
            <person name="Murphy C."/>
            <person name="Pearson M."/>
            <person name="Poon T.W."/>
            <person name="Priest M."/>
            <person name="Roberts A."/>
            <person name="Saif S."/>
            <person name="Shea T."/>
            <person name="Sisk P."/>
            <person name="Sykes S."/>
            <person name="Wortman J."/>
            <person name="Nusbaum C."/>
            <person name="Birren B."/>
        </authorList>
    </citation>
    <scope>NUCLEOTIDE SEQUENCE [LARGE SCALE GENOMIC DNA]</scope>
    <source>
        <strain evidence="4 6">ATCC 43197</strain>
    </source>
</reference>
<dbReference type="EMBL" id="AJAK01000003">
    <property type="protein sequence ID" value="EOH82874.1"/>
    <property type="molecule type" value="Genomic_DNA"/>
</dbReference>
<dbReference type="RefSeq" id="WP_010738972.1">
    <property type="nucleotide sequence ID" value="NZ_KB946248.1"/>
</dbReference>
<dbReference type="PATRIC" id="fig|1158601.3.peg.57"/>
<dbReference type="InterPro" id="IPR018913">
    <property type="entry name" value="BppU_N"/>
</dbReference>
<dbReference type="Proteomes" id="UP000014148">
    <property type="component" value="Unassembled WGS sequence"/>
</dbReference>
<feature type="domain" description="BppU N-terminal" evidence="2">
    <location>
        <begin position="4"/>
        <end position="145"/>
    </location>
</feature>
<dbReference type="OrthoDB" id="2195304at2"/>
<dbReference type="eggNOG" id="COG0584">
    <property type="taxonomic scope" value="Bacteria"/>
</dbReference>
<evidence type="ECO:0000313" key="6">
    <source>
        <dbReference type="Proteomes" id="UP000014148"/>
    </source>
</evidence>
<dbReference type="Pfam" id="PF10651">
    <property type="entry name" value="BppU_N"/>
    <property type="match status" value="1"/>
</dbReference>
<feature type="coiled-coil region" evidence="1">
    <location>
        <begin position="130"/>
        <end position="186"/>
    </location>
</feature>
<dbReference type="Gene3D" id="2.60.40.3350">
    <property type="match status" value="1"/>
</dbReference>
<dbReference type="EMBL" id="ASWA01000002">
    <property type="protein sequence ID" value="EOT69678.1"/>
    <property type="molecule type" value="Genomic_DNA"/>
</dbReference>
<sequence>MSNKILNLDLSKDPIMPAIVYGRVGDDRLQTVTVNVARRDEVADLTGYDITFEGTTYNGQTKVFDSNNVSSNASELKKGTFDYTFPNMAFAVAGKYEQAYFSIVKDGKRDSTAGFEIYVDGNADIDAPEAETIITEYNKLVAELNKLQNEAIDEMDQNFTVAQERIVELEGQISDLRSQIEQALADFETGNFWTKEESFNKEQSSANVVDQVIGKESNIEATSLDFKDKVSGSLVENVNKIASTQYTSLLPPSNGTWLEFPQADIDKVKALDKELFLRNEKANGYMQQVLICYDVLAYLINRLGENFFTDRGAKEVSSQVTVIRSMISGIAGNVWGYGSGPNGNKMTFQVWTPVRNKWEGSLTTTNSTVTKIKRSVGSTNEFIDSTGKMYFLVNAEPGDGVTASTLNIDYVSLQFDLNVSANDYIKSMMAAYCGEKESGTWIQKEQSLGADEDMNDFNEIGTYTVSYNHRINQPANIGSQQGWLTVYQASPTSSVVSQEVIYPNAGASKGGARMFARNLLNKNTNLWGDWQEITKLFASQLEVINGTSDDKMISPKTLADTIKFKEVFKEGIALSNVANEGTLVPHGDSVGGSLNHVNNRPYTVNSDGSFTFKRATNLLVTGGMKLVVGDTNPTDYLHVNAYVNNALNEFIALGATAATNGTLRLTWSAMGQRVISVNSGDVLSLKIGLRSGKQAFAVQLTSLKIEEV</sequence>
<gene>
    <name evidence="4" type="ORF">I585_01145</name>
    <name evidence="3" type="ORF">UAI_00060</name>
</gene>
<keyword evidence="6" id="KW-1185">Reference proteome</keyword>
<accession>R2S406</accession>
<evidence type="ECO:0000313" key="3">
    <source>
        <dbReference type="EMBL" id="EOH82874.1"/>
    </source>
</evidence>
<dbReference type="CDD" id="cd19958">
    <property type="entry name" value="pyocin_knob"/>
    <property type="match status" value="1"/>
</dbReference>
<protein>
    <recommendedName>
        <fullName evidence="2">BppU N-terminal domain-containing protein</fullName>
    </recommendedName>
</protein>
<dbReference type="AlphaFoldDB" id="R2S406"/>
<evidence type="ECO:0000313" key="4">
    <source>
        <dbReference type="EMBL" id="EOT69678.1"/>
    </source>
</evidence>
<comment type="caution">
    <text evidence="3">The sequence shown here is derived from an EMBL/GenBank/DDBJ whole genome shotgun (WGS) entry which is preliminary data.</text>
</comment>
<dbReference type="STRING" id="71451.RV07_GL003380"/>
<evidence type="ECO:0000313" key="5">
    <source>
        <dbReference type="Proteomes" id="UP000013783"/>
    </source>
</evidence>
<reference evidence="3 5" key="1">
    <citation type="submission" date="2013-02" db="EMBL/GenBank/DDBJ databases">
        <title>The Genome Sequence of Enterococcus malodoratus ATCC_43197.</title>
        <authorList>
            <consortium name="The Broad Institute Genome Sequencing Platform"/>
            <consortium name="The Broad Institute Genome Sequencing Center for Infectious Disease"/>
            <person name="Earl A.M."/>
            <person name="Gilmore M.S."/>
            <person name="Lebreton F."/>
            <person name="Walker B."/>
            <person name="Young S.K."/>
            <person name="Zeng Q."/>
            <person name="Gargeya S."/>
            <person name="Fitzgerald M."/>
            <person name="Haas B."/>
            <person name="Abouelleil A."/>
            <person name="Alvarado L."/>
            <person name="Arachchi H.M."/>
            <person name="Berlin A.M."/>
            <person name="Chapman S.B."/>
            <person name="Dewar J."/>
            <person name="Goldberg J."/>
            <person name="Griggs A."/>
            <person name="Gujja S."/>
            <person name="Hansen M."/>
            <person name="Howarth C."/>
            <person name="Imamovic A."/>
            <person name="Larimer J."/>
            <person name="McCowan C."/>
            <person name="Murphy C."/>
            <person name="Neiman D."/>
            <person name="Pearson M."/>
            <person name="Priest M."/>
            <person name="Roberts A."/>
            <person name="Saif S."/>
            <person name="Shea T."/>
            <person name="Sisk P."/>
            <person name="Sykes S."/>
            <person name="Wortman J."/>
            <person name="Nusbaum C."/>
            <person name="Birren B."/>
        </authorList>
    </citation>
    <scope>NUCLEOTIDE SEQUENCE [LARGE SCALE GENOMIC DNA]</scope>
    <source>
        <strain evidence="3 5">ATCC 43197</strain>
    </source>
</reference>
<organism evidence="3 5">
    <name type="scientific">Enterococcus malodoratus ATCC 43197</name>
    <dbReference type="NCBI Taxonomy" id="1158601"/>
    <lineage>
        <taxon>Bacteria</taxon>
        <taxon>Bacillati</taxon>
        <taxon>Bacillota</taxon>
        <taxon>Bacilli</taxon>
        <taxon>Lactobacillales</taxon>
        <taxon>Enterococcaceae</taxon>
        <taxon>Enterococcus</taxon>
    </lineage>
</organism>